<evidence type="ECO:0000313" key="3">
    <source>
        <dbReference type="Proteomes" id="UP000078284"/>
    </source>
</evidence>
<dbReference type="InterPro" id="IPR013187">
    <property type="entry name" value="F-box-assoc_dom_typ3"/>
</dbReference>
<organism evidence="2 3">
    <name type="scientific">Arabidopsis thaliana</name>
    <name type="common">Mouse-ear cress</name>
    <dbReference type="NCBI Taxonomy" id="3702"/>
    <lineage>
        <taxon>Eukaryota</taxon>
        <taxon>Viridiplantae</taxon>
        <taxon>Streptophyta</taxon>
        <taxon>Embryophyta</taxon>
        <taxon>Tracheophyta</taxon>
        <taxon>Spermatophyta</taxon>
        <taxon>Magnoliopsida</taxon>
        <taxon>eudicotyledons</taxon>
        <taxon>Gunneridae</taxon>
        <taxon>Pentapetalae</taxon>
        <taxon>rosids</taxon>
        <taxon>malvids</taxon>
        <taxon>Brassicales</taxon>
        <taxon>Brassicaceae</taxon>
        <taxon>Camelineae</taxon>
        <taxon>Arabidopsis</taxon>
    </lineage>
</organism>
<dbReference type="ExpressionAtlas" id="A0A178VJ21">
    <property type="expression patterns" value="differential"/>
</dbReference>
<name>A0A178VJ21_ARATH</name>
<feature type="domain" description="F-box associated beta-propeller type 3" evidence="1">
    <location>
        <begin position="138"/>
        <end position="226"/>
    </location>
</feature>
<proteinExistence type="predicted"/>
<accession>A0A178VJ21</accession>
<sequence>MMTRGRKENSNETSPSPTLLLHGGVIDIPLNTDSGVTKNTPGEIALLRFKSVSKLWSSIISSRRDFIESIVTRFLTQPPHDAHFIFGFDSGPYVECFLGLSSTYPPNTDIEAVLSIPGRMAQYVYGLMCCLSGFKDAKKETQGWSRIFFHEMHGFSNWRILGATCGGEILFAKWMYCIYHYEDKLLCVLYYEPKRNNMRGVDVEGTLPNDTRRYRFVIIWTIPDHVQNTMYLY</sequence>
<evidence type="ECO:0000313" key="2">
    <source>
        <dbReference type="EMBL" id="OAP05471.1"/>
    </source>
</evidence>
<comment type="caution">
    <text evidence="2">The sequence shown here is derived from an EMBL/GenBank/DDBJ whole genome shotgun (WGS) entry which is preliminary data.</text>
</comment>
<reference evidence="3" key="1">
    <citation type="journal article" date="2016" name="Proc. Natl. Acad. Sci. U.S.A.">
        <title>Chromosome-level assembly of Arabidopsis thaliana Ler reveals the extent of translocation and inversion polymorphisms.</title>
        <authorList>
            <person name="Zapata L."/>
            <person name="Ding J."/>
            <person name="Willing E.M."/>
            <person name="Hartwig B."/>
            <person name="Bezdan D."/>
            <person name="Jiao W.B."/>
            <person name="Patel V."/>
            <person name="Velikkakam James G."/>
            <person name="Koornneef M."/>
            <person name="Ossowski S."/>
            <person name="Schneeberger K."/>
        </authorList>
    </citation>
    <scope>NUCLEOTIDE SEQUENCE [LARGE SCALE GENOMIC DNA]</scope>
    <source>
        <strain evidence="3">cv. Landsberg erecta</strain>
    </source>
</reference>
<dbReference type="PANTHER" id="PTHR31111">
    <property type="entry name" value="BNAA05G37150D PROTEIN-RELATED"/>
    <property type="match status" value="1"/>
</dbReference>
<protein>
    <recommendedName>
        <fullName evidence="1">F-box associated beta-propeller type 3 domain-containing protein</fullName>
    </recommendedName>
</protein>
<dbReference type="AlphaFoldDB" id="A0A178VJ21"/>
<dbReference type="Proteomes" id="UP000078284">
    <property type="component" value="Chromosome 3"/>
</dbReference>
<dbReference type="PANTHER" id="PTHR31111:SF58">
    <property type="entry name" value="F-BOX DOMAIN-CONTAINING PROTEIN"/>
    <property type="match status" value="1"/>
</dbReference>
<evidence type="ECO:0000259" key="1">
    <source>
        <dbReference type="Pfam" id="PF08268"/>
    </source>
</evidence>
<dbReference type="EMBL" id="LUHQ01000003">
    <property type="protein sequence ID" value="OAP05471.1"/>
    <property type="molecule type" value="Genomic_DNA"/>
</dbReference>
<dbReference type="Pfam" id="PF08268">
    <property type="entry name" value="FBA_3"/>
    <property type="match status" value="1"/>
</dbReference>
<gene>
    <name evidence="2" type="ordered locus">AXX17_At3g51270</name>
</gene>